<keyword evidence="3" id="KW-1185">Reference proteome</keyword>
<organism evidence="2 3">
    <name type="scientific">Corynebacterium auriscanis</name>
    <dbReference type="NCBI Taxonomy" id="99807"/>
    <lineage>
        <taxon>Bacteria</taxon>
        <taxon>Bacillati</taxon>
        <taxon>Actinomycetota</taxon>
        <taxon>Actinomycetes</taxon>
        <taxon>Mycobacteriales</taxon>
        <taxon>Corynebacteriaceae</taxon>
        <taxon>Corynebacterium</taxon>
    </lineage>
</organism>
<evidence type="ECO:0000256" key="1">
    <source>
        <dbReference type="SAM" id="MobiDB-lite"/>
    </source>
</evidence>
<dbReference type="AlphaFoldDB" id="A0A0A2DNH2"/>
<gene>
    <name evidence="2" type="ORF">MA47_00830</name>
</gene>
<comment type="caution">
    <text evidence="2">The sequence shown here is derived from an EMBL/GenBank/DDBJ whole genome shotgun (WGS) entry which is preliminary data.</text>
</comment>
<sequence>MPSLDCASSQESQCRSRWLRTLPAQYHRQIAWPRSASARLREPPLYQNPRGPRAPLSSAPAHLPLWVPNPPPPETGLERSLRAPGEMPTKHPDPNPS</sequence>
<accession>A0A0A2DNH2</accession>
<protein>
    <submittedName>
        <fullName evidence="2">Uncharacterized protein</fullName>
    </submittedName>
</protein>
<name>A0A0A2DNH2_9CORY</name>
<proteinExistence type="predicted"/>
<dbReference type="EMBL" id="JRVJ01000001">
    <property type="protein sequence ID" value="KGM19429.1"/>
    <property type="molecule type" value="Genomic_DNA"/>
</dbReference>
<feature type="region of interest" description="Disordered" evidence="1">
    <location>
        <begin position="33"/>
        <end position="97"/>
    </location>
</feature>
<feature type="compositionally biased region" description="Basic and acidic residues" evidence="1">
    <location>
        <begin position="88"/>
        <end position="97"/>
    </location>
</feature>
<evidence type="ECO:0000313" key="3">
    <source>
        <dbReference type="Proteomes" id="UP000030145"/>
    </source>
</evidence>
<evidence type="ECO:0000313" key="2">
    <source>
        <dbReference type="EMBL" id="KGM19429.1"/>
    </source>
</evidence>
<reference evidence="2 3" key="1">
    <citation type="submission" date="2014-10" db="EMBL/GenBank/DDBJ databases">
        <title>Whole Genome sequence of Corynebacterium auriscanis strain CIP 106629.</title>
        <authorList>
            <person name="Hassan S.S."/>
            <person name="Jamal S.B."/>
            <person name="Tiwari S."/>
            <person name="Oliveira L.D.C."/>
            <person name="Souza F."/>
            <person name="Mariano D.C."/>
            <person name="Almeida S."/>
            <person name="Dorella F."/>
            <person name="Pereira F."/>
            <person name="Carvalho A."/>
            <person name="Leal C.A."/>
            <person name="Soares S.D.C."/>
            <person name="Figueiredo H.C."/>
            <person name="Silva A."/>
            <person name="Azevedo V.A."/>
        </authorList>
    </citation>
    <scope>NUCLEOTIDE SEQUENCE [LARGE SCALE GENOMIC DNA]</scope>
    <source>
        <strain evidence="2 3">CIP 106629</strain>
    </source>
</reference>
<dbReference type="Proteomes" id="UP000030145">
    <property type="component" value="Unassembled WGS sequence"/>
</dbReference>